<gene>
    <name evidence="1" type="ORF">CK203_017372</name>
</gene>
<evidence type="ECO:0000313" key="1">
    <source>
        <dbReference type="EMBL" id="RVX14367.1"/>
    </source>
</evidence>
<dbReference type="AlphaFoldDB" id="A0A438JZJ3"/>
<proteinExistence type="predicted"/>
<organism evidence="1 2">
    <name type="scientific">Vitis vinifera</name>
    <name type="common">Grape</name>
    <dbReference type="NCBI Taxonomy" id="29760"/>
    <lineage>
        <taxon>Eukaryota</taxon>
        <taxon>Viridiplantae</taxon>
        <taxon>Streptophyta</taxon>
        <taxon>Embryophyta</taxon>
        <taxon>Tracheophyta</taxon>
        <taxon>Spermatophyta</taxon>
        <taxon>Magnoliopsida</taxon>
        <taxon>eudicotyledons</taxon>
        <taxon>Gunneridae</taxon>
        <taxon>Pentapetalae</taxon>
        <taxon>rosids</taxon>
        <taxon>Vitales</taxon>
        <taxon>Vitaceae</taxon>
        <taxon>Viteae</taxon>
        <taxon>Vitis</taxon>
    </lineage>
</organism>
<evidence type="ECO:0000313" key="2">
    <source>
        <dbReference type="Proteomes" id="UP000288805"/>
    </source>
</evidence>
<reference evidence="1 2" key="1">
    <citation type="journal article" date="2018" name="PLoS Genet.">
        <title>Population sequencing reveals clonal diversity and ancestral inbreeding in the grapevine cultivar Chardonnay.</title>
        <authorList>
            <person name="Roach M.J."/>
            <person name="Johnson D.L."/>
            <person name="Bohlmann J."/>
            <person name="van Vuuren H.J."/>
            <person name="Jones S.J."/>
            <person name="Pretorius I.S."/>
            <person name="Schmidt S.A."/>
            <person name="Borneman A.R."/>
        </authorList>
    </citation>
    <scope>NUCLEOTIDE SEQUENCE [LARGE SCALE GENOMIC DNA]</scope>
    <source>
        <strain evidence="2">cv. Chardonnay</strain>
        <tissue evidence="1">Leaf</tissue>
    </source>
</reference>
<sequence>MADFIAKLPQKPSHLTGSYEEGWWMLHVDGASRVSGSRVGLVLQSLIEELLEQAIRLGFPTSNNEAEYELILAGLDLALP</sequence>
<comment type="caution">
    <text evidence="1">The sequence shown here is derived from an EMBL/GenBank/DDBJ whole genome shotgun (WGS) entry which is preliminary data.</text>
</comment>
<dbReference type="PANTHER" id="PTHR48475:SF2">
    <property type="entry name" value="RIBONUCLEASE H"/>
    <property type="match status" value="1"/>
</dbReference>
<dbReference type="InterPro" id="IPR012337">
    <property type="entry name" value="RNaseH-like_sf"/>
</dbReference>
<dbReference type="EMBL" id="QGNW01000021">
    <property type="protein sequence ID" value="RVX14367.1"/>
    <property type="molecule type" value="Genomic_DNA"/>
</dbReference>
<evidence type="ECO:0008006" key="3">
    <source>
        <dbReference type="Google" id="ProtNLM"/>
    </source>
</evidence>
<dbReference type="SUPFAM" id="SSF53098">
    <property type="entry name" value="Ribonuclease H-like"/>
    <property type="match status" value="1"/>
</dbReference>
<dbReference type="Proteomes" id="UP000288805">
    <property type="component" value="Unassembled WGS sequence"/>
</dbReference>
<dbReference type="PANTHER" id="PTHR48475">
    <property type="entry name" value="RIBONUCLEASE H"/>
    <property type="match status" value="1"/>
</dbReference>
<protein>
    <recommendedName>
        <fullName evidence="3">RNase H type-1 domain-containing protein</fullName>
    </recommendedName>
</protein>
<accession>A0A438JZJ3</accession>
<name>A0A438JZJ3_VITVI</name>